<evidence type="ECO:0000313" key="2">
    <source>
        <dbReference type="Proteomes" id="UP001163707"/>
    </source>
</evidence>
<protein>
    <submittedName>
        <fullName evidence="1">Uncharacterized protein</fullName>
    </submittedName>
</protein>
<keyword evidence="1" id="KW-0614">Plasmid</keyword>
<geneLocation type="plasmid" evidence="1 2">
    <name>p1</name>
</geneLocation>
<dbReference type="AlphaFoldDB" id="A0AAE9PGW2"/>
<gene>
    <name evidence="1" type="ORF">OK229_27955</name>
</gene>
<dbReference type="EMBL" id="CP109873">
    <property type="protein sequence ID" value="UYW72273.1"/>
    <property type="molecule type" value="Genomic_DNA"/>
</dbReference>
<dbReference type="RefSeq" id="WP_264460019.1">
    <property type="nucleotide sequence ID" value="NZ_CP109873.2"/>
</dbReference>
<sequence>MTLIAAYSYGTNNTVFAHDFRTSSKLRNLRADNAFKFLHLGNSVGLFLAGNVNGWNTIFENESTKLKEVKDEDFIEEFQEILRTYATSAPPLLNTGGTLSALGFVVEEASRSNKPFHIDYVQGLGATIRELEKDTIYLIGSGADIEGMKEYLNRYLFNYISDQHRPSHQKEPYLVSGIFENAINNYITNLNDPSIYEKKGISNVLGYSYLKNGYFEVCSYSEQRFVKGEKTPRQLIFKKDEQQNPVLVDKTNDIISNLHPLNKLVLKESIVIDPYNRENS</sequence>
<organism evidence="1 2">
    <name type="scientific">Bacillus cereus</name>
    <dbReference type="NCBI Taxonomy" id="1396"/>
    <lineage>
        <taxon>Bacteria</taxon>
        <taxon>Bacillati</taxon>
        <taxon>Bacillota</taxon>
        <taxon>Bacilli</taxon>
        <taxon>Bacillales</taxon>
        <taxon>Bacillaceae</taxon>
        <taxon>Bacillus</taxon>
        <taxon>Bacillus cereus group</taxon>
    </lineage>
</organism>
<dbReference type="Proteomes" id="UP001163707">
    <property type="component" value="Plasmid p1"/>
</dbReference>
<name>A0AAE9PGW2_BACCE</name>
<reference evidence="1" key="1">
    <citation type="submission" date="2023-02" db="EMBL/GenBank/DDBJ databases">
        <title>Complete Genome Sequence of Bacillus cereus sensu lato isolate BC38B from pepper closely related to the Bacillus anthracis clade.</title>
        <authorList>
            <person name="Abdelli M."/>
            <person name="Cerar Kisek T."/>
            <person name="Falaise C."/>
            <person name="Cumont A."/>
            <person name="Giraud M."/>
            <person name="Chatoux J."/>
            <person name="Rogee S."/>
            <person name="Dadvisard M."/>
            <person name="Larigauderie G."/>
            <person name="Raynaud F."/>
            <person name="Godic Torkar K."/>
            <person name="Ramisse V."/>
        </authorList>
    </citation>
    <scope>NUCLEOTIDE SEQUENCE</scope>
    <source>
        <strain evidence="1">BC38B</strain>
        <plasmid evidence="1">p1</plasmid>
    </source>
</reference>
<proteinExistence type="predicted"/>
<evidence type="ECO:0000313" key="1">
    <source>
        <dbReference type="EMBL" id="UYW72273.1"/>
    </source>
</evidence>
<accession>A0AAE9PGW2</accession>